<keyword evidence="3" id="KW-1185">Reference proteome</keyword>
<keyword evidence="1" id="KW-0472">Membrane</keyword>
<evidence type="ECO:0000313" key="2">
    <source>
        <dbReference type="EMBL" id="MBR1139783.1"/>
    </source>
</evidence>
<evidence type="ECO:0000256" key="1">
    <source>
        <dbReference type="SAM" id="Phobius"/>
    </source>
</evidence>
<dbReference type="InterPro" id="IPR045584">
    <property type="entry name" value="Pilin-like"/>
</dbReference>
<sequence>MSDDSQRGFTMLEMVCVLAIVALLASVAWPYLPRQTSRPRLQAYALQAVTLLKSDRAASMRNGLRVDTRLDTSRRLISSGSGGAALKLPDDVGFQATLPRSCQQRPVMATISFFPDGLSCGGAITLSRADLSLEIRVNWLTGRIDIVSRALANG</sequence>
<gene>
    <name evidence="2" type="ORF">JQ619_28915</name>
</gene>
<keyword evidence="1" id="KW-1133">Transmembrane helix</keyword>
<dbReference type="InterPro" id="IPR012902">
    <property type="entry name" value="N_methyl_site"/>
</dbReference>
<dbReference type="EMBL" id="JAFCLK010000033">
    <property type="protein sequence ID" value="MBR1139783.1"/>
    <property type="molecule type" value="Genomic_DNA"/>
</dbReference>
<feature type="transmembrane region" description="Helical" evidence="1">
    <location>
        <begin position="12"/>
        <end position="32"/>
    </location>
</feature>
<organism evidence="2 3">
    <name type="scientific">Bradyrhizobium denitrificans</name>
    <dbReference type="NCBI Taxonomy" id="2734912"/>
    <lineage>
        <taxon>Bacteria</taxon>
        <taxon>Pseudomonadati</taxon>
        <taxon>Pseudomonadota</taxon>
        <taxon>Alphaproteobacteria</taxon>
        <taxon>Hyphomicrobiales</taxon>
        <taxon>Nitrobacteraceae</taxon>
        <taxon>Bradyrhizobium</taxon>
    </lineage>
</organism>
<comment type="caution">
    <text evidence="2">The sequence shown here is derived from an EMBL/GenBank/DDBJ whole genome shotgun (WGS) entry which is preliminary data.</text>
</comment>
<proteinExistence type="predicted"/>
<protein>
    <submittedName>
        <fullName evidence="2">Prepilin-type N-terminal cleavage/methylation domain-containing protein</fullName>
    </submittedName>
</protein>
<dbReference type="Proteomes" id="UP001314635">
    <property type="component" value="Unassembled WGS sequence"/>
</dbReference>
<name>A0ABS5GEM9_9BRAD</name>
<keyword evidence="1" id="KW-0812">Transmembrane</keyword>
<dbReference type="Gene3D" id="3.30.700.10">
    <property type="entry name" value="Glycoprotein, Type 4 Pilin"/>
    <property type="match status" value="1"/>
</dbReference>
<dbReference type="SUPFAM" id="SSF54523">
    <property type="entry name" value="Pili subunits"/>
    <property type="match status" value="1"/>
</dbReference>
<reference evidence="3" key="1">
    <citation type="journal article" date="2021" name="ISME J.">
        <title>Evolutionary origin and ecological implication of a unique nif island in free-living Bradyrhizobium lineages.</title>
        <authorList>
            <person name="Tao J."/>
        </authorList>
    </citation>
    <scope>NUCLEOTIDE SEQUENCE [LARGE SCALE GENOMIC DNA]</scope>
    <source>
        <strain evidence="3">SZCCT0094</strain>
    </source>
</reference>
<dbReference type="NCBIfam" id="TIGR02532">
    <property type="entry name" value="IV_pilin_GFxxxE"/>
    <property type="match status" value="1"/>
</dbReference>
<dbReference type="RefSeq" id="WP_172237151.1">
    <property type="nucleotide sequence ID" value="NZ_JABFDP010000015.1"/>
</dbReference>
<evidence type="ECO:0000313" key="3">
    <source>
        <dbReference type="Proteomes" id="UP001314635"/>
    </source>
</evidence>
<accession>A0ABS5GEM9</accession>
<dbReference type="Pfam" id="PF07963">
    <property type="entry name" value="N_methyl"/>
    <property type="match status" value="1"/>
</dbReference>